<comment type="similarity">
    <text evidence="1">Belongs to the PspA/Vipp/IM30 family.</text>
</comment>
<accession>A0ABS4DK52</accession>
<feature type="coiled-coil region" evidence="2">
    <location>
        <begin position="28"/>
        <end position="62"/>
    </location>
</feature>
<sequence length="251" mass="27153">MSILSKLFTLLRGVATESGQKVVDANALTILDQEIRDTSTELNRAREELTKLMAQGKLAQQKMDARAGKIAEYGRYIEGALAKGDEALAREVAGRLAPLEAEQQTDQANLAQLERSIGTLKATIGKAETQLKGLRSQVDTVRATASVQRAQVAIAARSVGTGSKMGSALESLERIKQRQAETAARLEASEELQSQTGDADLERKLADAGLLQDGSSADTILARYKKPAQLDHQTVEVRQIEMPDRVPSNRS</sequence>
<protein>
    <submittedName>
        <fullName evidence="3">PspA/IM30 family protein</fullName>
    </submittedName>
</protein>
<dbReference type="Proteomes" id="UP000823790">
    <property type="component" value="Unassembled WGS sequence"/>
</dbReference>
<keyword evidence="2" id="KW-0175">Coiled coil</keyword>
<evidence type="ECO:0000313" key="3">
    <source>
        <dbReference type="EMBL" id="MBP1473429.1"/>
    </source>
</evidence>
<dbReference type="InterPro" id="IPR007157">
    <property type="entry name" value="PspA_VIPP1"/>
</dbReference>
<comment type="caution">
    <text evidence="3">The sequence shown here is derived from an EMBL/GenBank/DDBJ whole genome shotgun (WGS) entry which is preliminary data.</text>
</comment>
<name>A0ABS4DK52_9GAMM</name>
<dbReference type="PANTHER" id="PTHR31088">
    <property type="entry name" value="MEMBRANE-ASSOCIATED PROTEIN VIPP1, CHLOROPLASTIC"/>
    <property type="match status" value="1"/>
</dbReference>
<evidence type="ECO:0000256" key="2">
    <source>
        <dbReference type="SAM" id="Coils"/>
    </source>
</evidence>
<keyword evidence="4" id="KW-1185">Reference proteome</keyword>
<dbReference type="RefSeq" id="WP_209616091.1">
    <property type="nucleotide sequence ID" value="NZ_JAGJRS010000009.1"/>
</dbReference>
<dbReference type="PANTHER" id="PTHR31088:SF9">
    <property type="entry name" value="PHAGE SHOCK PROTEIN A"/>
    <property type="match status" value="1"/>
</dbReference>
<gene>
    <name evidence="3" type="ORF">J7I44_03910</name>
</gene>
<reference evidence="3 4" key="1">
    <citation type="submission" date="2021-04" db="EMBL/GenBank/DDBJ databases">
        <authorList>
            <person name="Huq M.A."/>
        </authorList>
    </citation>
    <scope>NUCLEOTIDE SEQUENCE [LARGE SCALE GENOMIC DNA]</scope>
    <source>
        <strain evidence="3 4">MAH-13</strain>
    </source>
</reference>
<organism evidence="3 4">
    <name type="scientific">Frateuria flava</name>
    <dbReference type="NCBI Taxonomy" id="2821489"/>
    <lineage>
        <taxon>Bacteria</taxon>
        <taxon>Pseudomonadati</taxon>
        <taxon>Pseudomonadota</taxon>
        <taxon>Gammaproteobacteria</taxon>
        <taxon>Lysobacterales</taxon>
        <taxon>Rhodanobacteraceae</taxon>
        <taxon>Frateuria</taxon>
    </lineage>
</organism>
<evidence type="ECO:0000313" key="4">
    <source>
        <dbReference type="Proteomes" id="UP000823790"/>
    </source>
</evidence>
<proteinExistence type="inferred from homology"/>
<evidence type="ECO:0000256" key="1">
    <source>
        <dbReference type="ARBA" id="ARBA00043985"/>
    </source>
</evidence>
<dbReference type="EMBL" id="JAGJRS010000009">
    <property type="protein sequence ID" value="MBP1473429.1"/>
    <property type="molecule type" value="Genomic_DNA"/>
</dbReference>
<dbReference type="Pfam" id="PF04012">
    <property type="entry name" value="PspA_IM30"/>
    <property type="match status" value="1"/>
</dbReference>